<dbReference type="AlphaFoldDB" id="A0A4C1V6X2"/>
<gene>
    <name evidence="1" type="ORF">EVAR_94065_1</name>
</gene>
<sequence>MQRLFSEHEIKGRNFSFAPRAKWLDRSRIPDKEGNGLMKSGMEGGVDLRNTRSWKEMQQQKVLLHVCIVLECGTTPVGPAHFRAAVKLATARPPYIRRIWNSFNFFFLRFVILVGDHTVKITRGVGQFPLDNNSAGTVVRRRRFAQGGVRGSASTLSRQVATAAAT</sequence>
<accession>A0A4C1V6X2</accession>
<reference evidence="1 2" key="1">
    <citation type="journal article" date="2019" name="Commun. Biol.">
        <title>The bagworm genome reveals a unique fibroin gene that provides high tensile strength.</title>
        <authorList>
            <person name="Kono N."/>
            <person name="Nakamura H."/>
            <person name="Ohtoshi R."/>
            <person name="Tomita M."/>
            <person name="Numata K."/>
            <person name="Arakawa K."/>
        </authorList>
    </citation>
    <scope>NUCLEOTIDE SEQUENCE [LARGE SCALE GENOMIC DNA]</scope>
</reference>
<dbReference type="Proteomes" id="UP000299102">
    <property type="component" value="Unassembled WGS sequence"/>
</dbReference>
<name>A0A4C1V6X2_EUMVA</name>
<comment type="caution">
    <text evidence="1">The sequence shown here is derived from an EMBL/GenBank/DDBJ whole genome shotgun (WGS) entry which is preliminary data.</text>
</comment>
<evidence type="ECO:0000313" key="1">
    <source>
        <dbReference type="EMBL" id="GBP34052.1"/>
    </source>
</evidence>
<protein>
    <submittedName>
        <fullName evidence="1">Uncharacterized protein</fullName>
    </submittedName>
</protein>
<keyword evidence="2" id="KW-1185">Reference proteome</keyword>
<organism evidence="1 2">
    <name type="scientific">Eumeta variegata</name>
    <name type="common">Bagworm moth</name>
    <name type="synonym">Eumeta japonica</name>
    <dbReference type="NCBI Taxonomy" id="151549"/>
    <lineage>
        <taxon>Eukaryota</taxon>
        <taxon>Metazoa</taxon>
        <taxon>Ecdysozoa</taxon>
        <taxon>Arthropoda</taxon>
        <taxon>Hexapoda</taxon>
        <taxon>Insecta</taxon>
        <taxon>Pterygota</taxon>
        <taxon>Neoptera</taxon>
        <taxon>Endopterygota</taxon>
        <taxon>Lepidoptera</taxon>
        <taxon>Glossata</taxon>
        <taxon>Ditrysia</taxon>
        <taxon>Tineoidea</taxon>
        <taxon>Psychidae</taxon>
        <taxon>Oiketicinae</taxon>
        <taxon>Eumeta</taxon>
    </lineage>
</organism>
<evidence type="ECO:0000313" key="2">
    <source>
        <dbReference type="Proteomes" id="UP000299102"/>
    </source>
</evidence>
<proteinExistence type="predicted"/>
<dbReference type="EMBL" id="BGZK01000283">
    <property type="protein sequence ID" value="GBP34052.1"/>
    <property type="molecule type" value="Genomic_DNA"/>
</dbReference>